<feature type="transmembrane region" description="Helical" evidence="1">
    <location>
        <begin position="12"/>
        <end position="30"/>
    </location>
</feature>
<dbReference type="Proteomes" id="UP001552594">
    <property type="component" value="Unassembled WGS sequence"/>
</dbReference>
<evidence type="ECO:0008006" key="4">
    <source>
        <dbReference type="Google" id="ProtNLM"/>
    </source>
</evidence>
<name>A0ABV3JTF1_STRON</name>
<proteinExistence type="predicted"/>
<keyword evidence="1" id="KW-0812">Transmembrane</keyword>
<keyword evidence="3" id="KW-1185">Reference proteome</keyword>
<dbReference type="RefSeq" id="WP_109283277.1">
    <property type="nucleotide sequence ID" value="NZ_JBFAUK010000003.1"/>
</dbReference>
<keyword evidence="1" id="KW-0472">Membrane</keyword>
<keyword evidence="1" id="KW-1133">Transmembrane helix</keyword>
<protein>
    <recommendedName>
        <fullName evidence="4">ATP synthase protein I</fullName>
    </recommendedName>
</protein>
<reference evidence="2 3" key="1">
    <citation type="submission" date="2024-06" db="EMBL/GenBank/DDBJ databases">
        <title>The Natural Products Discovery Center: Release of the First 8490 Sequenced Strains for Exploring Actinobacteria Biosynthetic Diversity.</title>
        <authorList>
            <person name="Kalkreuter E."/>
            <person name="Kautsar S.A."/>
            <person name="Yang D."/>
            <person name="Bader C.D."/>
            <person name="Teijaro C.N."/>
            <person name="Fluegel L."/>
            <person name="Davis C.M."/>
            <person name="Simpson J.R."/>
            <person name="Lauterbach L."/>
            <person name="Steele A.D."/>
            <person name="Gui C."/>
            <person name="Meng S."/>
            <person name="Li G."/>
            <person name="Viehrig K."/>
            <person name="Ye F."/>
            <person name="Su P."/>
            <person name="Kiefer A.F."/>
            <person name="Nichols A."/>
            <person name="Cepeda A.J."/>
            <person name="Yan W."/>
            <person name="Fan B."/>
            <person name="Jiang Y."/>
            <person name="Adhikari A."/>
            <person name="Zheng C.-J."/>
            <person name="Schuster L."/>
            <person name="Cowan T.M."/>
            <person name="Smanski M.J."/>
            <person name="Chevrette M.G."/>
            <person name="De Carvalho L.P.S."/>
            <person name="Shen B."/>
        </authorList>
    </citation>
    <scope>NUCLEOTIDE SEQUENCE [LARGE SCALE GENOMIC DNA]</scope>
    <source>
        <strain evidence="2 3">NPDC052347</strain>
    </source>
</reference>
<accession>A0ABV3JTF1</accession>
<gene>
    <name evidence="2" type="ORF">AB0L16_06520</name>
</gene>
<feature type="transmembrane region" description="Helical" evidence="1">
    <location>
        <begin position="96"/>
        <end position="115"/>
    </location>
</feature>
<evidence type="ECO:0000313" key="2">
    <source>
        <dbReference type="EMBL" id="MEV5506119.1"/>
    </source>
</evidence>
<comment type="caution">
    <text evidence="2">The sequence shown here is derived from an EMBL/GenBank/DDBJ whole genome shotgun (WGS) entry which is preliminary data.</text>
</comment>
<evidence type="ECO:0000313" key="3">
    <source>
        <dbReference type="Proteomes" id="UP001552594"/>
    </source>
</evidence>
<feature type="transmembrane region" description="Helical" evidence="1">
    <location>
        <begin position="36"/>
        <end position="55"/>
    </location>
</feature>
<feature type="transmembrane region" description="Helical" evidence="1">
    <location>
        <begin position="67"/>
        <end position="90"/>
    </location>
</feature>
<organism evidence="2 3">
    <name type="scientific">Streptomyces orinoci</name>
    <name type="common">Streptoverticillium orinoci</name>
    <dbReference type="NCBI Taxonomy" id="67339"/>
    <lineage>
        <taxon>Bacteria</taxon>
        <taxon>Bacillati</taxon>
        <taxon>Actinomycetota</taxon>
        <taxon>Actinomycetes</taxon>
        <taxon>Kitasatosporales</taxon>
        <taxon>Streptomycetaceae</taxon>
        <taxon>Streptomyces</taxon>
    </lineage>
</organism>
<sequence length="145" mass="15165">MQANDARMPVQCAVPTAAVGVVAIAVGFALAGGKGAIGSAVGVLLTLLVMGGGLLGLQRTARQFPQLFQAMGLLLYMTQFLFVAVFLMVFKGTTLFSPKAFAFSLLAATLTWIAAQARAWMKAKVFYVDPRPVDAEKPAPSGSPS</sequence>
<evidence type="ECO:0000256" key="1">
    <source>
        <dbReference type="SAM" id="Phobius"/>
    </source>
</evidence>
<dbReference type="EMBL" id="JBFAUK010000003">
    <property type="protein sequence ID" value="MEV5506119.1"/>
    <property type="molecule type" value="Genomic_DNA"/>
</dbReference>